<dbReference type="EMBL" id="CP138898">
    <property type="protein sequence ID" value="WPK26753.1"/>
    <property type="molecule type" value="Genomic_DNA"/>
</dbReference>
<keyword evidence="2" id="KW-1185">Reference proteome</keyword>
<proteinExistence type="predicted"/>
<organism evidence="1 2">
    <name type="scientific">Australozyma saopauloensis</name>
    <dbReference type="NCBI Taxonomy" id="291208"/>
    <lineage>
        <taxon>Eukaryota</taxon>
        <taxon>Fungi</taxon>
        <taxon>Dikarya</taxon>
        <taxon>Ascomycota</taxon>
        <taxon>Saccharomycotina</taxon>
        <taxon>Pichiomycetes</taxon>
        <taxon>Metschnikowiaceae</taxon>
        <taxon>Australozyma</taxon>
    </lineage>
</organism>
<name>A0AAX4HDQ7_9ASCO</name>
<gene>
    <name evidence="1" type="ORF">PUMCH_004114</name>
</gene>
<evidence type="ECO:0000313" key="2">
    <source>
        <dbReference type="Proteomes" id="UP001338582"/>
    </source>
</evidence>
<dbReference type="AlphaFoldDB" id="A0AAX4HDQ7"/>
<sequence length="549" mass="61886">MTGEICALCRGDSSDTPVFGSHKDALDFINPCSSCSLVTHRKCFMDWFRSLEASLMWLDNSRPRNPAIDLDQELEENGIPADRNDARYLAYVLYSSAMQNGRMHNASEKMETSAPCPQCKTPILFEMGELPLINYYEYVRSVLYDIVYYGGISLTVTGAGTGIVVMMYRGLGQCGLSIVDTIKPQSVVLPEIAGTRLVWADIVMKPVLVLLGRRSLNTFASRRPHYDYIPALPFIMYRMRCLLIFEILFNRKKATVLDVLNEVQVCNFFSSMGGHVLARQLWRNASSIFGQWRSGTLPFSQMMLSSLFRNIDWTDPSVMIASVVPVRWIYDLVYHLTVNRVYLNITASVAPRSIVNSLSVKDAAKFELLIEVLNELESDLNQKVHKTLTGKSFYNSISRKCFAMWKYYTDELYFKILKLKVLLWFQKMKACLKNDYSSSLVKHLMVITAISTVAWPYIGADIGKIILHFISKMPAFSSVEVGKLEFLSNLAGMTLVALFKDVANLLLSRIKAGQISTINIVSKLPTPDKKVRPGADSSHFPGAYTNLSL</sequence>
<evidence type="ECO:0008006" key="3">
    <source>
        <dbReference type="Google" id="ProtNLM"/>
    </source>
</evidence>
<dbReference type="GeneID" id="88175176"/>
<protein>
    <recommendedName>
        <fullName evidence="3">RING-CH-type domain-containing protein</fullName>
    </recommendedName>
</protein>
<reference evidence="1 2" key="1">
    <citation type="submission" date="2023-10" db="EMBL/GenBank/DDBJ databases">
        <title>Draft Genome Sequence of Candida saopaulonensis from a very Premature Infant with Sepsis.</title>
        <authorList>
            <person name="Ning Y."/>
            <person name="Dai R."/>
            <person name="Xiao M."/>
            <person name="Xu Y."/>
            <person name="Yan Q."/>
            <person name="Zhang L."/>
        </authorList>
    </citation>
    <scope>NUCLEOTIDE SEQUENCE [LARGE SCALE GENOMIC DNA]</scope>
    <source>
        <strain evidence="1 2">19XY460</strain>
    </source>
</reference>
<accession>A0AAX4HDQ7</accession>
<dbReference type="RefSeq" id="XP_062879133.1">
    <property type="nucleotide sequence ID" value="XM_063023063.1"/>
</dbReference>
<dbReference type="Proteomes" id="UP001338582">
    <property type="component" value="Chromosome 5"/>
</dbReference>
<evidence type="ECO:0000313" key="1">
    <source>
        <dbReference type="EMBL" id="WPK26753.1"/>
    </source>
</evidence>
<dbReference type="KEGG" id="asau:88175176"/>